<organism evidence="1 2">
    <name type="scientific">Hypholoma sublateritium (strain FD-334 SS-4)</name>
    <dbReference type="NCBI Taxonomy" id="945553"/>
    <lineage>
        <taxon>Eukaryota</taxon>
        <taxon>Fungi</taxon>
        <taxon>Dikarya</taxon>
        <taxon>Basidiomycota</taxon>
        <taxon>Agaricomycotina</taxon>
        <taxon>Agaricomycetes</taxon>
        <taxon>Agaricomycetidae</taxon>
        <taxon>Agaricales</taxon>
        <taxon>Agaricineae</taxon>
        <taxon>Strophariaceae</taxon>
        <taxon>Hypholoma</taxon>
    </lineage>
</organism>
<reference evidence="2" key="1">
    <citation type="submission" date="2014-04" db="EMBL/GenBank/DDBJ databases">
        <title>Evolutionary Origins and Diversification of the Mycorrhizal Mutualists.</title>
        <authorList>
            <consortium name="DOE Joint Genome Institute"/>
            <consortium name="Mycorrhizal Genomics Consortium"/>
            <person name="Kohler A."/>
            <person name="Kuo A."/>
            <person name="Nagy L.G."/>
            <person name="Floudas D."/>
            <person name="Copeland A."/>
            <person name="Barry K.W."/>
            <person name="Cichocki N."/>
            <person name="Veneault-Fourrey C."/>
            <person name="LaButti K."/>
            <person name="Lindquist E.A."/>
            <person name="Lipzen A."/>
            <person name="Lundell T."/>
            <person name="Morin E."/>
            <person name="Murat C."/>
            <person name="Riley R."/>
            <person name="Ohm R."/>
            <person name="Sun H."/>
            <person name="Tunlid A."/>
            <person name="Henrissat B."/>
            <person name="Grigoriev I.V."/>
            <person name="Hibbett D.S."/>
            <person name="Martin F."/>
        </authorList>
    </citation>
    <scope>NUCLEOTIDE SEQUENCE [LARGE SCALE GENOMIC DNA]</scope>
    <source>
        <strain evidence="2">FD-334 SS-4</strain>
    </source>
</reference>
<dbReference type="AlphaFoldDB" id="A0A0D2N6Y9"/>
<dbReference type="EMBL" id="KN817662">
    <property type="protein sequence ID" value="KJA14879.1"/>
    <property type="molecule type" value="Genomic_DNA"/>
</dbReference>
<keyword evidence="2" id="KW-1185">Reference proteome</keyword>
<dbReference type="Proteomes" id="UP000054270">
    <property type="component" value="Unassembled WGS sequence"/>
</dbReference>
<gene>
    <name evidence="1" type="ORF">HYPSUDRAFT_208342</name>
</gene>
<protein>
    <submittedName>
        <fullName evidence="1">Uncharacterized protein</fullName>
    </submittedName>
</protein>
<proteinExistence type="predicted"/>
<sequence length="280" mass="30847">MQPQSMLCLHAEASIRPPVVGSSPVLVSGAENQARGDHVFTENAGGWRACASGVWMVCCGFDGSLHGGPEYTDADAKGGKQGVYNVLRTCRRVVGAEANGWFGSSNFHGRSRSWGSLRWIERDELDIYKLFERLQYDETRFGFPHAATRHDEFENMDDGGGGWIYIVEDAQIEDHRSGDLDKNRDSVDDEEGWNDLVNSSTRGSFGGTTAETRFKRPDAAQYDPLLHHLSLLPPSSHAASPNVRPYHFGPGMYDMPIADEVTGVRGEDQQTGDGYPTAYV</sequence>
<name>A0A0D2N6Y9_HYPSF</name>
<evidence type="ECO:0000313" key="1">
    <source>
        <dbReference type="EMBL" id="KJA14879.1"/>
    </source>
</evidence>
<evidence type="ECO:0000313" key="2">
    <source>
        <dbReference type="Proteomes" id="UP000054270"/>
    </source>
</evidence>
<accession>A0A0D2N6Y9</accession>